<comment type="similarity">
    <text evidence="6">Belongs to the dispatched family.</text>
</comment>
<dbReference type="InterPro" id="IPR000731">
    <property type="entry name" value="SSD"/>
</dbReference>
<sequence>MATRMRFLVFATFCLLASGTAIREKRNCGCSTTPSCSCQQDTNAQYHCSCETKPQQQCCVCVPKCQEQCQQQCLAQKQPKSQCILLCFEHFSVILTTYAIYFHRGVIDFDPTKGFETRGTPLSSARLTLEALKSKQIKNEKVLRWYYQEKRTKREVSPSTTTLEPITVDYDDYGVNPEPNSSDLKDHCEMFGSLGQSIPYDALEYLSKVMIKVESWEKLFTVPVLKHLCNIDDILDSTMNETKFKNAASTLQHSFNIPRYTTCVNMSTPNRCDSINQNDVSYFRSLLDSCRRNSLDPRCQAFSIDQAINLLFQRSNDTEDTVITVIFKVQVWTGEQRDFYDKLLVNLGNYIEENENLQLVGVNFNLKEQIFVEQINKEALIAGISAFFVFLWFFAYSKSIVFTLLIFLVVALSAGVAFFIYTCILGVDFFPFINLLVMVLLIAIGADDAFLLLVYFRREVKKMSNLEYKIGAAYVPLYREQDLLARSLRISLHHSLSSMFVTSLTTAATFLTNLTSPVIVLRCFGIYACTTIIVNYVLVVLVLPGAIILTKPVSTKSRKICTDEPDAKDEKRATECGIAARIAHATKTARFGIIALTILLTSVSVFLIFETPGMRVPETNPTKLLVDSNYHEFFDNHVHRFNFEWKRSARIIKYFIFGINPVKDNSSLSPYHKPLLHKPPAFGINEKKLEFYQELIRSETSRYFYGNISFPSWAELTRKLNESCIGKNVISSECSMRISVKYNQLIHEFPEDFSVIPGDGPFINEDLETIGYFISIPTDEKLRIDAKANAKIFNELDESCSRIRKSIHDPVICLSSTEITRFHDIIQQLRSSSLMSVIISMTVCLVVIVACTRVVKLSIFSSFIILSIIGWTTSILILLGWQLSVVESTILVITIGLSFDYTLHYAVAIRDVKRVPTVEKISIAHSTAGVACAFGAATLISAGIPLLFCQTASFFQIGSMLIVLGVTSFIGAAFVFPAYILAFSFSFRERTKL</sequence>
<feature type="domain" description="SSD" evidence="9">
    <location>
        <begin position="408"/>
        <end position="549"/>
    </location>
</feature>
<proteinExistence type="inferred from homology"/>
<name>A0A8S1EA20_9PELO</name>
<feature type="transmembrane region" description="Helical" evidence="7">
    <location>
        <begin position="525"/>
        <end position="549"/>
    </location>
</feature>
<dbReference type="OrthoDB" id="193905at2759"/>
<dbReference type="Gene3D" id="1.20.1640.10">
    <property type="entry name" value="Multidrug efflux transporter AcrB transmembrane domain"/>
    <property type="match status" value="2"/>
</dbReference>
<feature type="signal peptide" evidence="8">
    <location>
        <begin position="1"/>
        <end position="21"/>
    </location>
</feature>
<reference evidence="10 11" key="1">
    <citation type="submission" date="2020-04" db="EMBL/GenBank/DDBJ databases">
        <authorList>
            <person name="Laetsch R D."/>
            <person name="Stevens L."/>
            <person name="Kumar S."/>
            <person name="Blaxter L. M."/>
        </authorList>
    </citation>
    <scope>NUCLEOTIDE SEQUENCE [LARGE SCALE GENOMIC DNA]</scope>
</reference>
<evidence type="ECO:0000256" key="4">
    <source>
        <dbReference type="ARBA" id="ARBA00023136"/>
    </source>
</evidence>
<dbReference type="Pfam" id="PF02460">
    <property type="entry name" value="Patched"/>
    <property type="match status" value="1"/>
</dbReference>
<dbReference type="GO" id="GO:0007224">
    <property type="term" value="P:smoothened signaling pathway"/>
    <property type="evidence" value="ECO:0007669"/>
    <property type="project" value="TreeGrafter"/>
</dbReference>
<dbReference type="PROSITE" id="PS50156">
    <property type="entry name" value="SSD"/>
    <property type="match status" value="1"/>
</dbReference>
<keyword evidence="5" id="KW-0325">Glycoprotein</keyword>
<dbReference type="InterPro" id="IPR052081">
    <property type="entry name" value="Dispatched_Hh_regulator"/>
</dbReference>
<dbReference type="PANTHER" id="PTHR45951:SF3">
    <property type="entry name" value="PROTEIN DISPATCHED"/>
    <property type="match status" value="1"/>
</dbReference>
<keyword evidence="3 7" id="KW-1133">Transmembrane helix</keyword>
<comment type="caution">
    <text evidence="10">The sequence shown here is derived from an EMBL/GenBank/DDBJ whole genome shotgun (WGS) entry which is preliminary data.</text>
</comment>
<protein>
    <recommendedName>
        <fullName evidence="9">SSD domain-containing protein</fullName>
    </recommendedName>
</protein>
<feature type="transmembrane region" description="Helical" evidence="7">
    <location>
        <begin position="833"/>
        <end position="851"/>
    </location>
</feature>
<gene>
    <name evidence="10" type="ORF">CBOVIS_LOCUS1729</name>
</gene>
<keyword evidence="8" id="KW-0732">Signal</keyword>
<keyword evidence="11" id="KW-1185">Reference proteome</keyword>
<evidence type="ECO:0000256" key="2">
    <source>
        <dbReference type="ARBA" id="ARBA00022692"/>
    </source>
</evidence>
<keyword evidence="4 7" id="KW-0472">Membrane</keyword>
<evidence type="ECO:0000259" key="9">
    <source>
        <dbReference type="PROSITE" id="PS50156"/>
    </source>
</evidence>
<feature type="transmembrane region" description="Helical" evidence="7">
    <location>
        <begin position="379"/>
        <end position="397"/>
    </location>
</feature>
<feature type="transmembrane region" description="Helical" evidence="7">
    <location>
        <begin position="889"/>
        <end position="907"/>
    </location>
</feature>
<feature type="chain" id="PRO_5035831109" description="SSD domain-containing protein" evidence="8">
    <location>
        <begin position="22"/>
        <end position="993"/>
    </location>
</feature>
<feature type="transmembrane region" description="Helical" evidence="7">
    <location>
        <begin position="954"/>
        <end position="982"/>
    </location>
</feature>
<feature type="transmembrane region" description="Helical" evidence="7">
    <location>
        <begin position="591"/>
        <end position="609"/>
    </location>
</feature>
<accession>A0A8S1EA20</accession>
<keyword evidence="2 7" id="KW-0812">Transmembrane</keyword>
<dbReference type="GO" id="GO:0022857">
    <property type="term" value="F:transmembrane transporter activity"/>
    <property type="evidence" value="ECO:0007669"/>
    <property type="project" value="TreeGrafter"/>
</dbReference>
<evidence type="ECO:0000256" key="6">
    <source>
        <dbReference type="ARBA" id="ARBA00038046"/>
    </source>
</evidence>
<evidence type="ECO:0000256" key="8">
    <source>
        <dbReference type="SAM" id="SignalP"/>
    </source>
</evidence>
<evidence type="ECO:0000256" key="7">
    <source>
        <dbReference type="SAM" id="Phobius"/>
    </source>
</evidence>
<dbReference type="AlphaFoldDB" id="A0A8S1EA20"/>
<evidence type="ECO:0000256" key="3">
    <source>
        <dbReference type="ARBA" id="ARBA00022989"/>
    </source>
</evidence>
<feature type="transmembrane region" description="Helical" evidence="7">
    <location>
        <begin position="404"/>
        <end position="427"/>
    </location>
</feature>
<dbReference type="GO" id="GO:0016020">
    <property type="term" value="C:membrane"/>
    <property type="evidence" value="ECO:0007669"/>
    <property type="project" value="UniProtKB-SubCell"/>
</dbReference>
<feature type="transmembrane region" description="Helical" evidence="7">
    <location>
        <begin position="496"/>
        <end position="519"/>
    </location>
</feature>
<comment type="subcellular location">
    <subcellularLocation>
        <location evidence="1">Membrane</location>
        <topology evidence="1">Multi-pass membrane protein</topology>
    </subcellularLocation>
</comment>
<evidence type="ECO:0000256" key="1">
    <source>
        <dbReference type="ARBA" id="ARBA00004141"/>
    </source>
</evidence>
<dbReference type="Proteomes" id="UP000494206">
    <property type="component" value="Unassembled WGS sequence"/>
</dbReference>
<evidence type="ECO:0000313" key="10">
    <source>
        <dbReference type="EMBL" id="CAB3398456.1"/>
    </source>
</evidence>
<dbReference type="InterPro" id="IPR003392">
    <property type="entry name" value="PTHD_SSD"/>
</dbReference>
<feature type="transmembrane region" description="Helical" evidence="7">
    <location>
        <begin position="863"/>
        <end position="883"/>
    </location>
</feature>
<organism evidence="10 11">
    <name type="scientific">Caenorhabditis bovis</name>
    <dbReference type="NCBI Taxonomy" id="2654633"/>
    <lineage>
        <taxon>Eukaryota</taxon>
        <taxon>Metazoa</taxon>
        <taxon>Ecdysozoa</taxon>
        <taxon>Nematoda</taxon>
        <taxon>Chromadorea</taxon>
        <taxon>Rhabditida</taxon>
        <taxon>Rhabditina</taxon>
        <taxon>Rhabditomorpha</taxon>
        <taxon>Rhabditoidea</taxon>
        <taxon>Rhabditidae</taxon>
        <taxon>Peloderinae</taxon>
        <taxon>Caenorhabditis</taxon>
    </lineage>
</organism>
<dbReference type="PANTHER" id="PTHR45951">
    <property type="entry name" value="PROTEIN DISPATCHED-RELATED"/>
    <property type="match status" value="1"/>
</dbReference>
<feature type="transmembrane region" description="Helical" evidence="7">
    <location>
        <begin position="433"/>
        <end position="456"/>
    </location>
</feature>
<dbReference type="EMBL" id="CADEPM010000001">
    <property type="protein sequence ID" value="CAB3398456.1"/>
    <property type="molecule type" value="Genomic_DNA"/>
</dbReference>
<feature type="transmembrane region" description="Helical" evidence="7">
    <location>
        <begin position="928"/>
        <end position="948"/>
    </location>
</feature>
<dbReference type="SUPFAM" id="SSF82866">
    <property type="entry name" value="Multidrug efflux transporter AcrB transmembrane domain"/>
    <property type="match status" value="2"/>
</dbReference>
<evidence type="ECO:0000256" key="5">
    <source>
        <dbReference type="ARBA" id="ARBA00023180"/>
    </source>
</evidence>
<evidence type="ECO:0000313" key="11">
    <source>
        <dbReference type="Proteomes" id="UP000494206"/>
    </source>
</evidence>